<gene>
    <name evidence="6" type="ORF">ACFQZW_05360</name>
</gene>
<dbReference type="Gene3D" id="3.30.470.20">
    <property type="entry name" value="ATP-grasp fold, B domain"/>
    <property type="match status" value="1"/>
</dbReference>
<evidence type="ECO:0000313" key="7">
    <source>
        <dbReference type="Proteomes" id="UP001597032"/>
    </source>
</evidence>
<dbReference type="EMBL" id="JBHTIC010000006">
    <property type="protein sequence ID" value="MFD0761502.1"/>
    <property type="molecule type" value="Genomic_DNA"/>
</dbReference>
<keyword evidence="3 4" id="KW-0067">ATP-binding</keyword>
<protein>
    <submittedName>
        <fullName evidence="6">ATP-grasp domain-containing protein</fullName>
    </submittedName>
</protein>
<dbReference type="InterPro" id="IPR011761">
    <property type="entry name" value="ATP-grasp"/>
</dbReference>
<dbReference type="PANTHER" id="PTHR43585">
    <property type="entry name" value="FUMIPYRROLE BIOSYNTHESIS PROTEIN C"/>
    <property type="match status" value="1"/>
</dbReference>
<dbReference type="Pfam" id="PF13535">
    <property type="entry name" value="ATP-grasp_4"/>
    <property type="match status" value="1"/>
</dbReference>
<dbReference type="RefSeq" id="WP_298262830.1">
    <property type="nucleotide sequence ID" value="NZ_JBHTIC010000006.1"/>
</dbReference>
<evidence type="ECO:0000256" key="1">
    <source>
        <dbReference type="ARBA" id="ARBA00022598"/>
    </source>
</evidence>
<evidence type="ECO:0000259" key="5">
    <source>
        <dbReference type="PROSITE" id="PS50975"/>
    </source>
</evidence>
<name>A0ABW2Z788_9FLAO</name>
<dbReference type="PANTHER" id="PTHR43585:SF2">
    <property type="entry name" value="ATP-GRASP ENZYME FSQD"/>
    <property type="match status" value="1"/>
</dbReference>
<keyword evidence="7" id="KW-1185">Reference proteome</keyword>
<dbReference type="InterPro" id="IPR052032">
    <property type="entry name" value="ATP-dep_AA_Ligase"/>
</dbReference>
<dbReference type="SUPFAM" id="SSF56059">
    <property type="entry name" value="Glutathione synthetase ATP-binding domain-like"/>
    <property type="match status" value="1"/>
</dbReference>
<evidence type="ECO:0000313" key="6">
    <source>
        <dbReference type="EMBL" id="MFD0761502.1"/>
    </source>
</evidence>
<feature type="domain" description="ATP-grasp" evidence="5">
    <location>
        <begin position="89"/>
        <end position="300"/>
    </location>
</feature>
<dbReference type="PROSITE" id="PS50975">
    <property type="entry name" value="ATP_GRASP"/>
    <property type="match status" value="1"/>
</dbReference>
<reference evidence="7" key="1">
    <citation type="journal article" date="2019" name="Int. J. Syst. Evol. Microbiol.">
        <title>The Global Catalogue of Microorganisms (GCM) 10K type strain sequencing project: providing services to taxonomists for standard genome sequencing and annotation.</title>
        <authorList>
            <consortium name="The Broad Institute Genomics Platform"/>
            <consortium name="The Broad Institute Genome Sequencing Center for Infectious Disease"/>
            <person name="Wu L."/>
            <person name="Ma J."/>
        </authorList>
    </citation>
    <scope>NUCLEOTIDE SEQUENCE [LARGE SCALE GENOMIC DNA]</scope>
    <source>
        <strain evidence="7">CCUG 60022</strain>
    </source>
</reference>
<organism evidence="6 7">
    <name type="scientific">Lutibacter aestuarii</name>
    <dbReference type="NCBI Taxonomy" id="861111"/>
    <lineage>
        <taxon>Bacteria</taxon>
        <taxon>Pseudomonadati</taxon>
        <taxon>Bacteroidota</taxon>
        <taxon>Flavobacteriia</taxon>
        <taxon>Flavobacteriales</taxon>
        <taxon>Flavobacteriaceae</taxon>
        <taxon>Lutibacter</taxon>
    </lineage>
</organism>
<dbReference type="Proteomes" id="UP001597032">
    <property type="component" value="Unassembled WGS sequence"/>
</dbReference>
<keyword evidence="2 4" id="KW-0547">Nucleotide-binding</keyword>
<proteinExistence type="predicted"/>
<sequence length="398" mass="46198">MILIDKPYASDFLIQTIKENNFEIIATEAAKLMIADPSLNWISEQKAIQKIKDNPTIPIYSNSENSIGWVEEHLHFTKLPQQISLFKNKLKFRALIADIFPEYFFKGIKFTDLKNINVHHLKFPFIIKPTVGFFSIAVHKVDSAKEWESVLNAIENEVSNFKSHYPKQVIDITDFIIEEYIDGEEYAVDCYFNNKGEPVILNVLHHIFSSANDVSDRVYSTSKTIIETYFTQIQSFLQLIGKKANLKNFPIHIEIRVNPEGKVYPIEVNPLRFGGWCTTGDLAWYAYGINSYEYFLKGKKPDWNEIFKTRESQKYSIVLLDNGLGIPENTISHFDFEKLLKDFKKPLTLRKTDFKKYPIFGFVFVETTAENEHELSTILTSDLQKYIILKSRVNNESN</sequence>
<evidence type="ECO:0000256" key="3">
    <source>
        <dbReference type="ARBA" id="ARBA00022840"/>
    </source>
</evidence>
<evidence type="ECO:0000256" key="4">
    <source>
        <dbReference type="PROSITE-ProRule" id="PRU00409"/>
    </source>
</evidence>
<comment type="caution">
    <text evidence="6">The sequence shown here is derived from an EMBL/GenBank/DDBJ whole genome shotgun (WGS) entry which is preliminary data.</text>
</comment>
<accession>A0ABW2Z788</accession>
<keyword evidence="1" id="KW-0436">Ligase</keyword>
<evidence type="ECO:0000256" key="2">
    <source>
        <dbReference type="ARBA" id="ARBA00022741"/>
    </source>
</evidence>